<protein>
    <recommendedName>
        <fullName evidence="1">DUF4325 domain-containing protein</fullName>
    </recommendedName>
</protein>
<dbReference type="EMBL" id="LT934425">
    <property type="protein sequence ID" value="SOH03879.1"/>
    <property type="molecule type" value="Genomic_DNA"/>
</dbReference>
<evidence type="ECO:0000313" key="6">
    <source>
        <dbReference type="Proteomes" id="UP000501926"/>
    </source>
</evidence>
<reference evidence="4" key="4">
    <citation type="submission" date="2017-10" db="EMBL/GenBank/DDBJ databases">
        <authorList>
            <person name="Banno H."/>
            <person name="Chua N.-H."/>
        </authorList>
    </citation>
    <scope>NUCLEOTIDE SEQUENCE [LARGE SCALE GENOMIC DNA]</scope>
    <source>
        <strain evidence="4">Kuenenia_mbr1_ru-nijmegen</strain>
    </source>
</reference>
<evidence type="ECO:0000313" key="5">
    <source>
        <dbReference type="Proteomes" id="UP000221734"/>
    </source>
</evidence>
<dbReference type="KEGG" id="kst:KSMBR1_1379"/>
<name>Q1PZ54_KUEST</name>
<gene>
    <name evidence="3" type="ORF">KsCSTR_08970</name>
    <name evidence="4" type="ORF">KSMBR1_1379</name>
    <name evidence="2" type="ORF">kustd1613</name>
</gene>
<reference evidence="2" key="2">
    <citation type="submission" date="2006-01" db="EMBL/GenBank/DDBJ databases">
        <authorList>
            <person name="Genoscope"/>
        </authorList>
    </citation>
    <scope>NUCLEOTIDE SEQUENCE</scope>
</reference>
<dbReference type="EMBL" id="CT573072">
    <property type="protein sequence ID" value="CAJ72358.1"/>
    <property type="molecule type" value="Genomic_DNA"/>
</dbReference>
<evidence type="ECO:0000313" key="3">
    <source>
        <dbReference type="EMBL" id="QII10276.1"/>
    </source>
</evidence>
<organism evidence="2">
    <name type="scientific">Kuenenia stuttgartiensis</name>
    <dbReference type="NCBI Taxonomy" id="174633"/>
    <lineage>
        <taxon>Bacteria</taxon>
        <taxon>Pseudomonadati</taxon>
        <taxon>Planctomycetota</taxon>
        <taxon>Candidatus Brocadiia</taxon>
        <taxon>Candidatus Brocadiales</taxon>
        <taxon>Candidatus Brocadiaceae</taxon>
        <taxon>Candidatus Kuenenia</taxon>
    </lineage>
</organism>
<reference evidence="2" key="1">
    <citation type="journal article" date="2006" name="Nature">
        <title>Deciphering the evolution and metabolism of an anammox bacterium from a community genome.</title>
        <authorList>
            <person name="Strous M."/>
            <person name="Pelletier E."/>
            <person name="Mangenot S."/>
            <person name="Rattei T."/>
            <person name="Lehner A."/>
            <person name="Taylor M.W."/>
            <person name="Horn M."/>
            <person name="Daims H."/>
            <person name="Bartol-Mavel D."/>
            <person name="Wincker P."/>
            <person name="Barbe V."/>
            <person name="Fonknechten N."/>
            <person name="Vallenet D."/>
            <person name="Segurens B."/>
            <person name="Schenowitz-Truong C."/>
            <person name="Medigue C."/>
            <person name="Collingro A."/>
            <person name="Snel B."/>
            <person name="Dutilh B.E."/>
            <person name="OpDenCamp H.J.M."/>
            <person name="vanDerDrift C."/>
            <person name="Cirpus I."/>
            <person name="vanDePas-Schoonen K.T."/>
            <person name="Harhangi H.R."/>
            <person name="vanNiftrik L."/>
            <person name="Schmid M."/>
            <person name="Keltjens J."/>
            <person name="vanDeVossenberg J."/>
            <person name="Kartal B."/>
            <person name="Meier H."/>
            <person name="Frishman D."/>
            <person name="Huynen M.A."/>
            <person name="Mewes H."/>
            <person name="Weissenbach J."/>
            <person name="Jetten M.S.M."/>
            <person name="Wagner M."/>
            <person name="LePaslier D."/>
        </authorList>
    </citation>
    <scope>NUCLEOTIDE SEQUENCE</scope>
</reference>
<proteinExistence type="predicted"/>
<dbReference type="Pfam" id="PF14213">
    <property type="entry name" value="DUF4325"/>
    <property type="match status" value="1"/>
</dbReference>
<keyword evidence="5" id="KW-1185">Reference proteome</keyword>
<sequence>MKINVFDLVGENCITLEDGQKIFNLIHPELSGGNIVALDFKDVKIFASPFFNAAIGRLLKDIKPDDLNRLLKITNIVPTGLAVLKRVIENSKEYYSNPNVRKAVDEVLLEQSEAL</sequence>
<reference evidence="3 6" key="5">
    <citation type="submission" date="2020-02" db="EMBL/GenBank/DDBJ databases">
        <title>Newly sequenced genome of strain CSTR1 showed variability in Candidatus Kuenenia stuttgartiensis genomes.</title>
        <authorList>
            <person name="Ding C."/>
            <person name="Adrian L."/>
        </authorList>
    </citation>
    <scope>NUCLEOTIDE SEQUENCE [LARGE SCALE GENOMIC DNA]</scope>
    <source>
        <strain evidence="3 6">CSTR1</strain>
    </source>
</reference>
<dbReference type="AlphaFoldDB" id="Q1PZ54"/>
<dbReference type="Proteomes" id="UP000501926">
    <property type="component" value="Chromosome"/>
</dbReference>
<reference evidence="5" key="3">
    <citation type="submission" date="2017-10" db="EMBL/GenBank/DDBJ databases">
        <authorList>
            <person name="Frank J."/>
        </authorList>
    </citation>
    <scope>NUCLEOTIDE SEQUENCE [LARGE SCALE GENOMIC DNA]</scope>
</reference>
<dbReference type="RefSeq" id="WP_099324638.1">
    <property type="nucleotide sequence ID" value="NZ_CP049055.1"/>
</dbReference>
<feature type="domain" description="DUF4325" evidence="1">
    <location>
        <begin position="18"/>
        <end position="79"/>
    </location>
</feature>
<dbReference type="OrthoDB" id="7032971at2"/>
<dbReference type="EMBL" id="CP049055">
    <property type="protein sequence ID" value="QII10276.1"/>
    <property type="molecule type" value="Genomic_DNA"/>
</dbReference>
<evidence type="ECO:0000313" key="2">
    <source>
        <dbReference type="EMBL" id="CAJ72358.1"/>
    </source>
</evidence>
<evidence type="ECO:0000313" key="4">
    <source>
        <dbReference type="EMBL" id="SOH03879.1"/>
    </source>
</evidence>
<accession>Q1PZ54</accession>
<dbReference type="InterPro" id="IPR025474">
    <property type="entry name" value="DUF4325"/>
</dbReference>
<evidence type="ECO:0000259" key="1">
    <source>
        <dbReference type="Pfam" id="PF14213"/>
    </source>
</evidence>
<dbReference type="Proteomes" id="UP000221734">
    <property type="component" value="Chromosome Kuenenia_stuttgartiensis_MBR1"/>
</dbReference>